<proteinExistence type="predicted"/>
<dbReference type="Pfam" id="PF04082">
    <property type="entry name" value="Fungal_trans"/>
    <property type="match status" value="1"/>
</dbReference>
<evidence type="ECO:0000256" key="6">
    <source>
        <dbReference type="ARBA" id="ARBA00023242"/>
    </source>
</evidence>
<dbReference type="InterPro" id="IPR007219">
    <property type="entry name" value="XnlR_reg_dom"/>
</dbReference>
<keyword evidence="2" id="KW-0479">Metal-binding</keyword>
<keyword evidence="5" id="KW-0804">Transcription</keyword>
<dbReference type="GO" id="GO:0005634">
    <property type="term" value="C:nucleus"/>
    <property type="evidence" value="ECO:0007669"/>
    <property type="project" value="UniProtKB-SubCell"/>
</dbReference>
<dbReference type="CDD" id="cd12148">
    <property type="entry name" value="fungal_TF_MHR"/>
    <property type="match status" value="1"/>
</dbReference>
<keyword evidence="6" id="KW-0539">Nucleus</keyword>
<dbReference type="InterPro" id="IPR001138">
    <property type="entry name" value="Zn2Cys6_DnaBD"/>
</dbReference>
<evidence type="ECO:0000313" key="9">
    <source>
        <dbReference type="EMBL" id="GIC92968.1"/>
    </source>
</evidence>
<evidence type="ECO:0000256" key="7">
    <source>
        <dbReference type="SAM" id="MobiDB-lite"/>
    </source>
</evidence>
<dbReference type="CDD" id="cd00067">
    <property type="entry name" value="GAL4"/>
    <property type="match status" value="1"/>
</dbReference>
<feature type="domain" description="Zn(2)-C6 fungal-type" evidence="8">
    <location>
        <begin position="15"/>
        <end position="44"/>
    </location>
</feature>
<dbReference type="PANTHER" id="PTHR31001:SF57">
    <property type="entry name" value="ZN(II)2CYS6 TRANSCRIPTION FACTOR (EUROFUNG)"/>
    <property type="match status" value="1"/>
</dbReference>
<dbReference type="RefSeq" id="XP_043150234.1">
    <property type="nucleotide sequence ID" value="XM_043294299.1"/>
</dbReference>
<dbReference type="SUPFAM" id="SSF57701">
    <property type="entry name" value="Zn2/Cys6 DNA-binding domain"/>
    <property type="match status" value="1"/>
</dbReference>
<dbReference type="Gene3D" id="4.10.240.10">
    <property type="entry name" value="Zn(2)-C6 fungal-type DNA-binding domain"/>
    <property type="match status" value="1"/>
</dbReference>
<dbReference type="EMBL" id="BBXM02000007">
    <property type="protein sequence ID" value="GIC92968.1"/>
    <property type="molecule type" value="Genomic_DNA"/>
</dbReference>
<evidence type="ECO:0000313" key="10">
    <source>
        <dbReference type="Proteomes" id="UP000036893"/>
    </source>
</evidence>
<dbReference type="Pfam" id="PF00172">
    <property type="entry name" value="Zn_clus"/>
    <property type="match status" value="1"/>
</dbReference>
<dbReference type="GO" id="GO:0000981">
    <property type="term" value="F:DNA-binding transcription factor activity, RNA polymerase II-specific"/>
    <property type="evidence" value="ECO:0007669"/>
    <property type="project" value="InterPro"/>
</dbReference>
<dbReference type="InterPro" id="IPR050613">
    <property type="entry name" value="Sec_Metabolite_Reg"/>
</dbReference>
<dbReference type="PANTHER" id="PTHR31001">
    <property type="entry name" value="UNCHARACTERIZED TRANSCRIPTIONAL REGULATORY PROTEIN"/>
    <property type="match status" value="1"/>
</dbReference>
<protein>
    <recommendedName>
        <fullName evidence="8">Zn(2)-C6 fungal-type domain-containing protein</fullName>
    </recommendedName>
</protein>
<organism evidence="9 10">
    <name type="scientific">Aspergillus udagawae</name>
    <dbReference type="NCBI Taxonomy" id="91492"/>
    <lineage>
        <taxon>Eukaryota</taxon>
        <taxon>Fungi</taxon>
        <taxon>Dikarya</taxon>
        <taxon>Ascomycota</taxon>
        <taxon>Pezizomycotina</taxon>
        <taxon>Eurotiomycetes</taxon>
        <taxon>Eurotiomycetidae</taxon>
        <taxon>Eurotiales</taxon>
        <taxon>Aspergillaceae</taxon>
        <taxon>Aspergillus</taxon>
        <taxon>Aspergillus subgen. Fumigati</taxon>
    </lineage>
</organism>
<dbReference type="PROSITE" id="PS00463">
    <property type="entry name" value="ZN2_CY6_FUNGAL_1"/>
    <property type="match status" value="1"/>
</dbReference>
<dbReference type="SMART" id="SM00906">
    <property type="entry name" value="Fungal_trans"/>
    <property type="match status" value="1"/>
</dbReference>
<dbReference type="Proteomes" id="UP000036893">
    <property type="component" value="Unassembled WGS sequence"/>
</dbReference>
<dbReference type="GO" id="GO:0006351">
    <property type="term" value="P:DNA-templated transcription"/>
    <property type="evidence" value="ECO:0007669"/>
    <property type="project" value="InterPro"/>
</dbReference>
<dbReference type="GO" id="GO:0008270">
    <property type="term" value="F:zinc ion binding"/>
    <property type="evidence" value="ECO:0007669"/>
    <property type="project" value="InterPro"/>
</dbReference>
<keyword evidence="4" id="KW-0238">DNA-binding</keyword>
<dbReference type="SMART" id="SM00066">
    <property type="entry name" value="GAL4"/>
    <property type="match status" value="1"/>
</dbReference>
<keyword evidence="3" id="KW-0805">Transcription regulation</keyword>
<dbReference type="AlphaFoldDB" id="A0A8E0V2W8"/>
<reference evidence="9" key="2">
    <citation type="submission" date="2021-01" db="EMBL/GenBank/DDBJ databases">
        <title>Pan-genome distribution and transcriptional activeness of fungal secondary metabolism genes in Aspergillus section Fumigati.</title>
        <authorList>
            <person name="Takahashi H."/>
            <person name="Umemura M."/>
            <person name="Ninomiya A."/>
            <person name="Kusuya Y."/>
            <person name="Urayama S."/>
            <person name="Shimizu M."/>
            <person name="Watanabe A."/>
            <person name="Kamei K."/>
            <person name="Yaguchi T."/>
            <person name="Hagiwara D."/>
        </authorList>
    </citation>
    <scope>NUCLEOTIDE SEQUENCE</scope>
    <source>
        <strain evidence="9">IFM 46973</strain>
    </source>
</reference>
<feature type="compositionally biased region" description="Acidic residues" evidence="7">
    <location>
        <begin position="143"/>
        <end position="159"/>
    </location>
</feature>
<feature type="region of interest" description="Disordered" evidence="7">
    <location>
        <begin position="138"/>
        <end position="159"/>
    </location>
</feature>
<comment type="subcellular location">
    <subcellularLocation>
        <location evidence="1">Nucleus</location>
    </subcellularLocation>
</comment>
<evidence type="ECO:0000256" key="4">
    <source>
        <dbReference type="ARBA" id="ARBA00023125"/>
    </source>
</evidence>
<dbReference type="InterPro" id="IPR036864">
    <property type="entry name" value="Zn2-C6_fun-type_DNA-bd_sf"/>
</dbReference>
<comment type="caution">
    <text evidence="9">The sequence shown here is derived from an EMBL/GenBank/DDBJ whole genome shotgun (WGS) entry which is preliminary data.</text>
</comment>
<evidence type="ECO:0000256" key="3">
    <source>
        <dbReference type="ARBA" id="ARBA00023015"/>
    </source>
</evidence>
<gene>
    <name evidence="9" type="ORF">Aud_009447</name>
</gene>
<evidence type="ECO:0000256" key="2">
    <source>
        <dbReference type="ARBA" id="ARBA00022723"/>
    </source>
</evidence>
<evidence type="ECO:0000256" key="5">
    <source>
        <dbReference type="ARBA" id="ARBA00023163"/>
    </source>
</evidence>
<feature type="region of interest" description="Disordered" evidence="7">
    <location>
        <begin position="79"/>
        <end position="99"/>
    </location>
</feature>
<name>A0A8E0V2W8_9EURO</name>
<reference evidence="9" key="1">
    <citation type="journal article" date="2015" name="Genome Announc.">
        <title>Draft Genome Sequence of the Pathogenic Filamentous Fungus Aspergillus udagawae Strain IFM 46973T.</title>
        <authorList>
            <person name="Kusuya Y."/>
            <person name="Takahashi-Nakaguchi A."/>
            <person name="Takahashi H."/>
            <person name="Yaguchi T."/>
        </authorList>
    </citation>
    <scope>NUCLEOTIDE SEQUENCE</scope>
    <source>
        <strain evidence="9">IFM 46973</strain>
    </source>
</reference>
<sequence>MSEPFTLKHYLQRRSCLLCRSRKVKCDRQQPCGGCIRAASACVYPSGTGRAPKRPQQSTNNSAVLTRLDRLESIIRQLESQQTPQRQPLDPSTAAVPPQVDQRNGRLAINSTSSVYVSNVLWASLGDEIEELRDLLHVSPSNNDDDEEGGWQEETDDKEEPVGTIGLNATIMGFRSLAHSLRDYHPSISQSIALFNIFQTNVAPVVKIFHMPSLTKLFWDTVASPDALDCNTEALLFAIYYAAIISTDQNQCPLGLPRHQALHTYRFAVEQALARADLLNTQNMILLQAAALFLCALHNEDDSRTVWSLTALIVHIAQAMGLHRDGAAFGLRPLETELRRRLWWFLVGLDQRSSEHHGYEPIVSESSFDTRLPLNINDSDLSADLIQPPTEREGATEMTLSLIGWESIPIARKVSFIPPHRRQAKTTSSTPVTELSLPEREALAEQLQSRLETRYLPYCNPANPFLFASATVARLIMARVWLMVHYPRKRMDSGKEASTAPLQGSLPEKVFLLAIEILELHCSALCNPDIAHWAWRSDTYRQWHAVALVLSEICTRPPSRDCDRAWAAAEFVYDRWRMKEHGRKGALWKPIGRLMAKARYVRETQSVDRGCSAGGSSSVMEESPYLPQDAHHSNVTTTLDPLADIFSLAPFMETNPSLDDLFLVDDDFVQVDMRTGF</sequence>
<evidence type="ECO:0000259" key="8">
    <source>
        <dbReference type="PROSITE" id="PS50048"/>
    </source>
</evidence>
<dbReference type="PROSITE" id="PS50048">
    <property type="entry name" value="ZN2_CY6_FUNGAL_2"/>
    <property type="match status" value="1"/>
</dbReference>
<dbReference type="GeneID" id="66996924"/>
<dbReference type="GO" id="GO:0003677">
    <property type="term" value="F:DNA binding"/>
    <property type="evidence" value="ECO:0007669"/>
    <property type="project" value="UniProtKB-KW"/>
</dbReference>
<evidence type="ECO:0000256" key="1">
    <source>
        <dbReference type="ARBA" id="ARBA00004123"/>
    </source>
</evidence>
<accession>A0A8E0V2W8</accession>